<accession>A0AAW0N020</accession>
<evidence type="ECO:0000313" key="2">
    <source>
        <dbReference type="EMBL" id="KAK7882251.1"/>
    </source>
</evidence>
<gene>
    <name evidence="2" type="ORF">WMY93_028425</name>
</gene>
<proteinExistence type="predicted"/>
<evidence type="ECO:0000313" key="3">
    <source>
        <dbReference type="Proteomes" id="UP001460270"/>
    </source>
</evidence>
<sequence length="118" mass="12984">MVNDLVTLCQATEGYDCVKQAAAELKSAPAKLNLKTVEGEVHGVLVHLGKQKQQDERLKGPMSLKYALTHTYTSLSTGPLLQPLRCRTFTGRGRTGGNKSLSYHDNQHNTRFSRSGVK</sequence>
<keyword evidence="3" id="KW-1185">Reference proteome</keyword>
<comment type="caution">
    <text evidence="2">The sequence shown here is derived from an EMBL/GenBank/DDBJ whole genome shotgun (WGS) entry which is preliminary data.</text>
</comment>
<protein>
    <submittedName>
        <fullName evidence="2">Uncharacterized protein</fullName>
    </submittedName>
</protein>
<name>A0AAW0N020_9GOBI</name>
<feature type="region of interest" description="Disordered" evidence="1">
    <location>
        <begin position="89"/>
        <end position="118"/>
    </location>
</feature>
<feature type="compositionally biased region" description="Polar residues" evidence="1">
    <location>
        <begin position="98"/>
        <end position="118"/>
    </location>
</feature>
<organism evidence="2 3">
    <name type="scientific">Mugilogobius chulae</name>
    <name type="common">yellowstripe goby</name>
    <dbReference type="NCBI Taxonomy" id="88201"/>
    <lineage>
        <taxon>Eukaryota</taxon>
        <taxon>Metazoa</taxon>
        <taxon>Chordata</taxon>
        <taxon>Craniata</taxon>
        <taxon>Vertebrata</taxon>
        <taxon>Euteleostomi</taxon>
        <taxon>Actinopterygii</taxon>
        <taxon>Neopterygii</taxon>
        <taxon>Teleostei</taxon>
        <taxon>Neoteleostei</taxon>
        <taxon>Acanthomorphata</taxon>
        <taxon>Gobiaria</taxon>
        <taxon>Gobiiformes</taxon>
        <taxon>Gobioidei</taxon>
        <taxon>Gobiidae</taxon>
        <taxon>Gobionellinae</taxon>
        <taxon>Mugilogobius</taxon>
    </lineage>
</organism>
<dbReference type="EMBL" id="JBBPFD010000021">
    <property type="protein sequence ID" value="KAK7882251.1"/>
    <property type="molecule type" value="Genomic_DNA"/>
</dbReference>
<evidence type="ECO:0000256" key="1">
    <source>
        <dbReference type="SAM" id="MobiDB-lite"/>
    </source>
</evidence>
<dbReference type="Proteomes" id="UP001460270">
    <property type="component" value="Unassembled WGS sequence"/>
</dbReference>
<dbReference type="AlphaFoldDB" id="A0AAW0N020"/>
<reference evidence="3" key="1">
    <citation type="submission" date="2024-04" db="EMBL/GenBank/DDBJ databases">
        <title>Salinicola lusitanus LLJ914,a marine bacterium isolated from the Okinawa Trough.</title>
        <authorList>
            <person name="Li J."/>
        </authorList>
    </citation>
    <scope>NUCLEOTIDE SEQUENCE [LARGE SCALE GENOMIC DNA]</scope>
</reference>